<keyword evidence="1" id="KW-0808">Transferase</keyword>
<evidence type="ECO:0000313" key="2">
    <source>
        <dbReference type="Proteomes" id="UP000214596"/>
    </source>
</evidence>
<keyword evidence="1" id="KW-0489">Methyltransferase</keyword>
<evidence type="ECO:0000313" key="1">
    <source>
        <dbReference type="EMBL" id="OXE28093.1"/>
    </source>
</evidence>
<dbReference type="InterPro" id="IPR014776">
    <property type="entry name" value="4pyrrole_Mease_sub2"/>
</dbReference>
<dbReference type="Gene3D" id="3.30.950.10">
    <property type="entry name" value="Methyltransferase, Cobalt-precorrin-4 Transmethylase, Domain 2"/>
    <property type="match status" value="1"/>
</dbReference>
<dbReference type="Proteomes" id="UP000214596">
    <property type="component" value="Unassembled WGS sequence"/>
</dbReference>
<protein>
    <submittedName>
        <fullName evidence="1">Uroporphyrin-III methyltransferase</fullName>
    </submittedName>
</protein>
<gene>
    <name evidence="1" type="ORF">CA163_35700</name>
</gene>
<comment type="caution">
    <text evidence="1">The sequence shown here is derived from an EMBL/GenBank/DDBJ whole genome shotgun (WGS) entry which is preliminary data.</text>
</comment>
<dbReference type="AlphaFoldDB" id="A0A227IZ20"/>
<dbReference type="GO" id="GO:0008168">
    <property type="term" value="F:methyltransferase activity"/>
    <property type="evidence" value="ECO:0007669"/>
    <property type="project" value="UniProtKB-KW"/>
</dbReference>
<dbReference type="EMBL" id="NIXT01004735">
    <property type="protein sequence ID" value="OXE28093.1"/>
    <property type="molecule type" value="Genomic_DNA"/>
</dbReference>
<sequence>QIQQKVFTGELSQLSDLSKEAQAPSLIVVGEVVRLSQKLDWFLSSTDFNKSAIANSI</sequence>
<dbReference type="GO" id="GO:0032259">
    <property type="term" value="P:methylation"/>
    <property type="evidence" value="ECO:0007669"/>
    <property type="project" value="UniProtKB-KW"/>
</dbReference>
<name>A0A227IZ20_VIBPH</name>
<accession>A0A227IZ20</accession>
<organism evidence="1 2">
    <name type="scientific">Vibrio parahaemolyticus</name>
    <dbReference type="NCBI Taxonomy" id="670"/>
    <lineage>
        <taxon>Bacteria</taxon>
        <taxon>Pseudomonadati</taxon>
        <taxon>Pseudomonadota</taxon>
        <taxon>Gammaproteobacteria</taxon>
        <taxon>Vibrionales</taxon>
        <taxon>Vibrionaceae</taxon>
        <taxon>Vibrio</taxon>
    </lineage>
</organism>
<reference evidence="1 2" key="1">
    <citation type="journal article" date="2017" name="Appl. Environ. Microbiol.">
        <title>Parallel evolution of two clades of a major Atlantic endemic Vibrio parahaemolyticus pathogen lineage by independent acquisition of related pathogenicity islands.</title>
        <authorList>
            <person name="Xu F."/>
            <person name="Gonzalez-Escalona N."/>
            <person name="Drees K.P."/>
            <person name="Sebra R.P."/>
            <person name="Cooper V.S."/>
            <person name="Jones S.H."/>
            <person name="Whistler C.A."/>
        </authorList>
    </citation>
    <scope>NUCLEOTIDE SEQUENCE [LARGE SCALE GENOMIC DNA]</scope>
    <source>
        <strain evidence="1 2">MAVP-3</strain>
    </source>
</reference>
<proteinExistence type="predicted"/>
<feature type="non-terminal residue" evidence="1">
    <location>
        <position position="1"/>
    </location>
</feature>